<sequence length="115" mass="12444">MVASGGRERQGSRVALVRQMQLSVPPNWSDPISPLACVHQSLPRFHSVALNSPTRSHPHSPSPSLTPPIVHTARQTFPINNPLTVKPQTLPPSSHQSSSAIPGVDAQTTKIFHRP</sequence>
<dbReference type="EMBL" id="VSRR010001484">
    <property type="protein sequence ID" value="MPC25598.1"/>
    <property type="molecule type" value="Genomic_DNA"/>
</dbReference>
<feature type="compositionally biased region" description="Polar residues" evidence="1">
    <location>
        <begin position="73"/>
        <end position="115"/>
    </location>
</feature>
<accession>A0A5B7DW01</accession>
<evidence type="ECO:0000313" key="2">
    <source>
        <dbReference type="EMBL" id="MPC25598.1"/>
    </source>
</evidence>
<dbReference type="AlphaFoldDB" id="A0A5B7DW01"/>
<gene>
    <name evidence="2" type="ORF">E2C01_018718</name>
</gene>
<proteinExistence type="predicted"/>
<name>A0A5B7DW01_PORTR</name>
<evidence type="ECO:0000313" key="3">
    <source>
        <dbReference type="Proteomes" id="UP000324222"/>
    </source>
</evidence>
<comment type="caution">
    <text evidence="2">The sequence shown here is derived from an EMBL/GenBank/DDBJ whole genome shotgun (WGS) entry which is preliminary data.</text>
</comment>
<evidence type="ECO:0000256" key="1">
    <source>
        <dbReference type="SAM" id="MobiDB-lite"/>
    </source>
</evidence>
<organism evidence="2 3">
    <name type="scientific">Portunus trituberculatus</name>
    <name type="common">Swimming crab</name>
    <name type="synonym">Neptunus trituberculatus</name>
    <dbReference type="NCBI Taxonomy" id="210409"/>
    <lineage>
        <taxon>Eukaryota</taxon>
        <taxon>Metazoa</taxon>
        <taxon>Ecdysozoa</taxon>
        <taxon>Arthropoda</taxon>
        <taxon>Crustacea</taxon>
        <taxon>Multicrustacea</taxon>
        <taxon>Malacostraca</taxon>
        <taxon>Eumalacostraca</taxon>
        <taxon>Eucarida</taxon>
        <taxon>Decapoda</taxon>
        <taxon>Pleocyemata</taxon>
        <taxon>Brachyura</taxon>
        <taxon>Eubrachyura</taxon>
        <taxon>Portunoidea</taxon>
        <taxon>Portunidae</taxon>
        <taxon>Portuninae</taxon>
        <taxon>Portunus</taxon>
    </lineage>
</organism>
<protein>
    <submittedName>
        <fullName evidence="2">Uncharacterized protein</fullName>
    </submittedName>
</protein>
<dbReference type="Proteomes" id="UP000324222">
    <property type="component" value="Unassembled WGS sequence"/>
</dbReference>
<feature type="region of interest" description="Disordered" evidence="1">
    <location>
        <begin position="49"/>
        <end position="115"/>
    </location>
</feature>
<keyword evidence="3" id="KW-1185">Reference proteome</keyword>
<reference evidence="2 3" key="1">
    <citation type="submission" date="2019-05" db="EMBL/GenBank/DDBJ databases">
        <title>Another draft genome of Portunus trituberculatus and its Hox gene families provides insights of decapod evolution.</title>
        <authorList>
            <person name="Jeong J.-H."/>
            <person name="Song I."/>
            <person name="Kim S."/>
            <person name="Choi T."/>
            <person name="Kim D."/>
            <person name="Ryu S."/>
            <person name="Kim W."/>
        </authorList>
    </citation>
    <scope>NUCLEOTIDE SEQUENCE [LARGE SCALE GENOMIC DNA]</scope>
    <source>
        <tissue evidence="2">Muscle</tissue>
    </source>
</reference>